<dbReference type="PROSITE" id="PS51318">
    <property type="entry name" value="TAT"/>
    <property type="match status" value="1"/>
</dbReference>
<keyword evidence="3" id="KW-1185">Reference proteome</keyword>
<dbReference type="SUPFAM" id="SSF51126">
    <property type="entry name" value="Pectin lyase-like"/>
    <property type="match status" value="1"/>
</dbReference>
<sequence length="535" mass="57034">MAASLSRRGLLKLGGGVAAAGVAAAVAANAIAEDPATSATWHSKLVYPGADGRLKYAAEANGKKIPDFSWAGYRNGEAEIPDVTVVKTIGPVKDDNTAHIQKALDEVGELPKGEDGFRGALLLKPGHYKVSGTIKLKRSGVVLRGSGKGADTNVNTVITGTGGPDIKAVIAVGGTSGDWSSQVAGTKTNVTSSVVEAGSRRLTLASTANLKVGDNIIIHHPCTQKWLDAINGGGVKNQPPWKVDSLPIVYNRYVKRIEGNDIVVCAPVFNALRKSYSQSYVYKWDQAGLVRDVGVENLRVDMGAPAAEDENHPQSCVAVTRAEDAWVRGSSLLHFSVSGVVVQRSTRVTVQDVRASHPRSQLIGERRYNFSAAGMAQQVLFRGLWATHARHAFIATGSSTCSGIVWLDGYNENGYSESGGHQRWSHGLLYDNIKELSSKADNAWVLSLHNRGDLGSGHGWSSVNSVAWNCTVDNGKRLCVQRPPTSQNFAIGTTGTVTNVNWYTHQLGYVEGTNKSGLDPKSLYLAQLADRLGGL</sequence>
<keyword evidence="1" id="KW-0732">Signal</keyword>
<organism evidence="2 3">
    <name type="scientific">Stackebrandtia nassauensis (strain DSM 44728 / CIP 108903 / NRRL B-16338 / NBRC 102104 / LLR-40K-21)</name>
    <dbReference type="NCBI Taxonomy" id="446470"/>
    <lineage>
        <taxon>Bacteria</taxon>
        <taxon>Bacillati</taxon>
        <taxon>Actinomycetota</taxon>
        <taxon>Actinomycetes</taxon>
        <taxon>Glycomycetales</taxon>
        <taxon>Glycomycetaceae</taxon>
        <taxon>Stackebrandtia</taxon>
    </lineage>
</organism>
<dbReference type="eggNOG" id="COG1652">
    <property type="taxonomic scope" value="Bacteria"/>
</dbReference>
<evidence type="ECO:0000313" key="3">
    <source>
        <dbReference type="Proteomes" id="UP000000844"/>
    </source>
</evidence>
<dbReference type="Proteomes" id="UP000000844">
    <property type="component" value="Chromosome"/>
</dbReference>
<dbReference type="STRING" id="446470.Snas_2831"/>
<accession>D3Q8D3</accession>
<dbReference type="InterPro" id="IPR006311">
    <property type="entry name" value="TAT_signal"/>
</dbReference>
<dbReference type="InterPro" id="IPR012334">
    <property type="entry name" value="Pectin_lyas_fold"/>
</dbReference>
<proteinExistence type="predicted"/>
<feature type="chain" id="PRO_5003048749" description="Peptidoglycan-binding protein" evidence="1">
    <location>
        <begin position="33"/>
        <end position="535"/>
    </location>
</feature>
<evidence type="ECO:0000313" key="2">
    <source>
        <dbReference type="EMBL" id="ADD42507.1"/>
    </source>
</evidence>
<dbReference type="RefSeq" id="WP_013018078.1">
    <property type="nucleotide sequence ID" value="NC_013947.1"/>
</dbReference>
<dbReference type="InterPro" id="IPR011050">
    <property type="entry name" value="Pectin_lyase_fold/virulence"/>
</dbReference>
<dbReference type="KEGG" id="sna:Snas_2831"/>
<evidence type="ECO:0008006" key="4">
    <source>
        <dbReference type="Google" id="ProtNLM"/>
    </source>
</evidence>
<dbReference type="Gene3D" id="2.160.20.10">
    <property type="entry name" value="Single-stranded right-handed beta-helix, Pectin lyase-like"/>
    <property type="match status" value="1"/>
</dbReference>
<dbReference type="EMBL" id="CP001778">
    <property type="protein sequence ID" value="ADD42507.1"/>
    <property type="molecule type" value="Genomic_DNA"/>
</dbReference>
<gene>
    <name evidence="2" type="ordered locus">Snas_2831</name>
</gene>
<reference evidence="2 3" key="1">
    <citation type="journal article" date="2009" name="Stand. Genomic Sci.">
        <title>Complete genome sequence of Stackebrandtia nassauensis type strain (LLR-40K-21).</title>
        <authorList>
            <person name="Munk C."/>
            <person name="Lapidus A."/>
            <person name="Copeland A."/>
            <person name="Jando M."/>
            <person name="Mayilraj S."/>
            <person name="Glavina Del Rio T."/>
            <person name="Nolan M."/>
            <person name="Chen F."/>
            <person name="Lucas S."/>
            <person name="Tice H."/>
            <person name="Cheng J.F."/>
            <person name="Han C."/>
            <person name="Detter J.C."/>
            <person name="Bruce D."/>
            <person name="Goodwin L."/>
            <person name="Chain P."/>
            <person name="Pitluck S."/>
            <person name="Goker M."/>
            <person name="Ovchinikova G."/>
            <person name="Pati A."/>
            <person name="Ivanova N."/>
            <person name="Mavromatis K."/>
            <person name="Chen A."/>
            <person name="Palaniappan K."/>
            <person name="Land M."/>
            <person name="Hauser L."/>
            <person name="Chang Y.J."/>
            <person name="Jeffries C.D."/>
            <person name="Bristow J."/>
            <person name="Eisen J.A."/>
            <person name="Markowitz V."/>
            <person name="Hugenholtz P."/>
            <person name="Kyrpides N.C."/>
            <person name="Klenk H.P."/>
        </authorList>
    </citation>
    <scope>NUCLEOTIDE SEQUENCE [LARGE SCALE GENOMIC DNA]</scope>
    <source>
        <strain evidence="3">DSM 44728 / CIP 108903 / NRRL B-16338 / NBRC 102104 / LLR-40K-21</strain>
    </source>
</reference>
<feature type="signal peptide" evidence="1">
    <location>
        <begin position="1"/>
        <end position="32"/>
    </location>
</feature>
<dbReference type="OrthoDB" id="2479530at2"/>
<dbReference type="HOGENOM" id="CLU_027946_0_0_11"/>
<name>D3Q8D3_STANL</name>
<evidence type="ECO:0000256" key="1">
    <source>
        <dbReference type="SAM" id="SignalP"/>
    </source>
</evidence>
<dbReference type="AlphaFoldDB" id="D3Q8D3"/>
<protein>
    <recommendedName>
        <fullName evidence="4">Peptidoglycan-binding protein</fullName>
    </recommendedName>
</protein>